<dbReference type="EMBL" id="FOOG01000009">
    <property type="protein sequence ID" value="SFF80394.1"/>
    <property type="molecule type" value="Genomic_DNA"/>
</dbReference>
<feature type="domain" description="NlpC/P60" evidence="8">
    <location>
        <begin position="27"/>
        <end position="149"/>
    </location>
</feature>
<keyword evidence="10" id="KW-1185">Reference proteome</keyword>
<protein>
    <submittedName>
        <fullName evidence="9">S-layer homology domain-containing protein</fullName>
    </submittedName>
</protein>
<evidence type="ECO:0000256" key="3">
    <source>
        <dbReference type="ARBA" id="ARBA00022729"/>
    </source>
</evidence>
<reference evidence="10" key="1">
    <citation type="submission" date="2016-10" db="EMBL/GenBank/DDBJ databases">
        <authorList>
            <person name="Varghese N."/>
            <person name="Submissions S."/>
        </authorList>
    </citation>
    <scope>NUCLEOTIDE SEQUENCE [LARGE SCALE GENOMIC DNA]</scope>
    <source>
        <strain evidence="10">FP5</strain>
    </source>
</reference>
<evidence type="ECO:0000313" key="10">
    <source>
        <dbReference type="Proteomes" id="UP000198897"/>
    </source>
</evidence>
<dbReference type="InterPro" id="IPR051465">
    <property type="entry name" value="Cell_Envelope_Struct_Comp"/>
</dbReference>
<keyword evidence="2" id="KW-0645">Protease</keyword>
<organism evidence="9 10">
    <name type="scientific">Halobacillus alkaliphilus</name>
    <dbReference type="NCBI Taxonomy" id="396056"/>
    <lineage>
        <taxon>Bacteria</taxon>
        <taxon>Bacillati</taxon>
        <taxon>Bacillota</taxon>
        <taxon>Bacilli</taxon>
        <taxon>Bacillales</taxon>
        <taxon>Bacillaceae</taxon>
        <taxon>Halobacillus</taxon>
    </lineage>
</organism>
<keyword evidence="5" id="KW-0788">Thiol protease</keyword>
<evidence type="ECO:0000259" key="7">
    <source>
        <dbReference type="PROSITE" id="PS51272"/>
    </source>
</evidence>
<dbReference type="RefSeq" id="WP_245755972.1">
    <property type="nucleotide sequence ID" value="NZ_FOOG01000009.1"/>
</dbReference>
<evidence type="ECO:0000256" key="2">
    <source>
        <dbReference type="ARBA" id="ARBA00022670"/>
    </source>
</evidence>
<feature type="chain" id="PRO_5039208501" evidence="6">
    <location>
        <begin position="26"/>
        <end position="323"/>
    </location>
</feature>
<evidence type="ECO:0000313" key="9">
    <source>
        <dbReference type="EMBL" id="SFF80394.1"/>
    </source>
</evidence>
<dbReference type="PROSITE" id="PS51935">
    <property type="entry name" value="NLPC_P60"/>
    <property type="match status" value="1"/>
</dbReference>
<dbReference type="InterPro" id="IPR000064">
    <property type="entry name" value="NLP_P60_dom"/>
</dbReference>
<sequence>MGKKFVSVVLANFMVMFLFIPHTYASSASGEEVIERAKKHLGTPYQWSGESPDGFDCSGFTHYIMDQFGIDLERGSYDQYKQGTYVTASNLQKGDLVFFSGTHQTGISHVGFYIGNGDMISATKSSGVAIDPVFSGFWGDKYTGAKRFIDNSFFSDVSPDYWAYDEIKYLNDEGIINGLSNGSFGPTANVSRAQVAKMVSEALNLQPSSSGHFEDVSSSHWAYEYINAASGAGVITGYENGTFKPDEDITRAEIAAMVNRAFELSNMNSSYSFEDISSSHWAYEDVYALASNGITSGYHDDTFRPNKEATRAEFSAFLYRALN</sequence>
<gene>
    <name evidence="9" type="ORF">SAMN05216353_109109</name>
</gene>
<evidence type="ECO:0000256" key="4">
    <source>
        <dbReference type="ARBA" id="ARBA00022801"/>
    </source>
</evidence>
<evidence type="ECO:0000256" key="1">
    <source>
        <dbReference type="ARBA" id="ARBA00007074"/>
    </source>
</evidence>
<dbReference type="PANTHER" id="PTHR43308:SF5">
    <property type="entry name" value="S-LAYER PROTEIN _ PEPTIDOGLYCAN ENDO-BETA-N-ACETYLGLUCOSAMINIDASE"/>
    <property type="match status" value="1"/>
</dbReference>
<name>A0A1I2LM70_9BACI</name>
<dbReference type="PANTHER" id="PTHR43308">
    <property type="entry name" value="OUTER MEMBRANE PROTEIN ALPHA-RELATED"/>
    <property type="match status" value="1"/>
</dbReference>
<proteinExistence type="inferred from homology"/>
<keyword evidence="4" id="KW-0378">Hydrolase</keyword>
<dbReference type="Pfam" id="PF00877">
    <property type="entry name" value="NLPC_P60"/>
    <property type="match status" value="1"/>
</dbReference>
<dbReference type="Pfam" id="PF00395">
    <property type="entry name" value="SLH"/>
    <property type="match status" value="3"/>
</dbReference>
<accession>A0A1I2LM70</accession>
<dbReference type="Gene3D" id="3.90.1720.10">
    <property type="entry name" value="endopeptidase domain like (from Nostoc punctiforme)"/>
    <property type="match status" value="1"/>
</dbReference>
<dbReference type="InterPro" id="IPR038765">
    <property type="entry name" value="Papain-like_cys_pep_sf"/>
</dbReference>
<dbReference type="SUPFAM" id="SSF54001">
    <property type="entry name" value="Cysteine proteinases"/>
    <property type="match status" value="1"/>
</dbReference>
<dbReference type="InterPro" id="IPR001119">
    <property type="entry name" value="SLH_dom"/>
</dbReference>
<evidence type="ECO:0000256" key="5">
    <source>
        <dbReference type="ARBA" id="ARBA00022807"/>
    </source>
</evidence>
<keyword evidence="3 6" id="KW-0732">Signal</keyword>
<feature type="domain" description="SLH" evidence="7">
    <location>
        <begin position="150"/>
        <end position="208"/>
    </location>
</feature>
<evidence type="ECO:0000256" key="6">
    <source>
        <dbReference type="SAM" id="SignalP"/>
    </source>
</evidence>
<feature type="domain" description="SLH" evidence="7">
    <location>
        <begin position="273"/>
        <end position="323"/>
    </location>
</feature>
<comment type="similarity">
    <text evidence="1">Belongs to the peptidase C40 family.</text>
</comment>
<dbReference type="Proteomes" id="UP000198897">
    <property type="component" value="Unassembled WGS sequence"/>
</dbReference>
<dbReference type="PROSITE" id="PS51272">
    <property type="entry name" value="SLH"/>
    <property type="match status" value="3"/>
</dbReference>
<feature type="domain" description="SLH" evidence="7">
    <location>
        <begin position="209"/>
        <end position="272"/>
    </location>
</feature>
<feature type="signal peptide" evidence="6">
    <location>
        <begin position="1"/>
        <end position="25"/>
    </location>
</feature>
<evidence type="ECO:0000259" key="8">
    <source>
        <dbReference type="PROSITE" id="PS51935"/>
    </source>
</evidence>
<dbReference type="GO" id="GO:0006508">
    <property type="term" value="P:proteolysis"/>
    <property type="evidence" value="ECO:0007669"/>
    <property type="project" value="UniProtKB-KW"/>
</dbReference>
<dbReference type="GO" id="GO:0008234">
    <property type="term" value="F:cysteine-type peptidase activity"/>
    <property type="evidence" value="ECO:0007669"/>
    <property type="project" value="UniProtKB-KW"/>
</dbReference>
<dbReference type="AlphaFoldDB" id="A0A1I2LM70"/>